<protein>
    <submittedName>
        <fullName evidence="1">Uncharacterized protein</fullName>
    </submittedName>
</protein>
<name>A0A7L6N1W1_9MOLU</name>
<sequence>MDVFNIIPNQFFNLLTGKNRTIYVNCLLELFRVYEQGSILGMDKDIARQVVTDYLDINPLEEELDDIEDTSELTNRDRANQILRRLEKTEWIDIDVNNNYEEILNFRDYSITIIEALKDISSDGFYEDFDDDGHEFRGYIYTSYSLLNSDFGEYAMVLEQVYKNTLAFVREIRKLDSRLKFYIKTIVDNSEIKDLINLLVNYKTELMDKAYRRLKTSDNINKYRNVIVQKLEQMQEDKYIMEILAKEHLVKSHNNSDIAMMKVNKKIDDIIDIYNSVSYIIDEIDNKNKVYVNTTIAKIKFLLSDDENVISKLSKILRYTSETIKDNQTIKALNTIRPMFTLSSYQQISKNSLYTPRGIYKRIENQFLESTNHEFDQSLKDDFYKEFEAHYSEEVIDRYLKEYFSRNSVIKASEIIKDDMTDEAILRLLYILVYAGDEMNYYIQPLNRKINNPRFVIDDFEIIKGEN</sequence>
<evidence type="ECO:0000313" key="2">
    <source>
        <dbReference type="Proteomes" id="UP000512167"/>
    </source>
</evidence>
<keyword evidence="2" id="KW-1185">Reference proteome</keyword>
<dbReference type="Proteomes" id="UP000512167">
    <property type="component" value="Chromosome"/>
</dbReference>
<dbReference type="Pfam" id="PF18982">
    <property type="entry name" value="JetA"/>
    <property type="match status" value="1"/>
</dbReference>
<gene>
    <name evidence="1" type="ORF">HF295_01260</name>
</gene>
<reference evidence="1 2" key="1">
    <citation type="submission" date="2020-04" db="EMBL/GenBank/DDBJ databases">
        <authorList>
            <person name="Zheng R.K."/>
            <person name="Sun C.M."/>
        </authorList>
    </citation>
    <scope>NUCLEOTIDE SEQUENCE [LARGE SCALE GENOMIC DNA]</scope>
    <source>
        <strain evidence="2">zrk29</strain>
    </source>
</reference>
<proteinExistence type="predicted"/>
<dbReference type="EMBL" id="CP051151">
    <property type="protein sequence ID" value="QLY39561.1"/>
    <property type="molecule type" value="Genomic_DNA"/>
</dbReference>
<dbReference type="RefSeq" id="WP_312032035.1">
    <property type="nucleotide sequence ID" value="NZ_CP051151.1"/>
</dbReference>
<dbReference type="AlphaFoldDB" id="A0A7L6N1W1"/>
<evidence type="ECO:0000313" key="1">
    <source>
        <dbReference type="EMBL" id="QLY39561.1"/>
    </source>
</evidence>
<accession>A0A7L6N1W1</accession>
<organism evidence="1 2">
    <name type="scientific">Hujiaoplasma nucleasis</name>
    <dbReference type="NCBI Taxonomy" id="2725268"/>
    <lineage>
        <taxon>Bacteria</taxon>
        <taxon>Bacillati</taxon>
        <taxon>Mycoplasmatota</taxon>
        <taxon>Mollicutes</taxon>
        <taxon>Candidatus Izemoplasmatales</taxon>
        <taxon>Hujiaoplasmataceae</taxon>
        <taxon>Hujiaoplasma</taxon>
    </lineage>
</organism>
<dbReference type="InterPro" id="IPR043773">
    <property type="entry name" value="JetA"/>
</dbReference>
<dbReference type="KEGG" id="tbk:HF295_01260"/>